<sequence length="72" mass="7930">MYSGFLGQSGWYVHSELIALTSSITDTLPAYMVPTMFILVDSMPLAALGQIAEETSQPTKDIRDVLEATDYQ</sequence>
<name>A0A177CD84_9PLEO</name>
<reference evidence="1 2" key="1">
    <citation type="submission" date="2016-05" db="EMBL/GenBank/DDBJ databases">
        <title>Comparative analysis of secretome profiles of manganese(II)-oxidizing ascomycete fungi.</title>
        <authorList>
            <consortium name="DOE Joint Genome Institute"/>
            <person name="Zeiner C.A."/>
            <person name="Purvine S.O."/>
            <person name="Zink E.M."/>
            <person name="Wu S."/>
            <person name="Pasa-Tolic L."/>
            <person name="Chaput D.L."/>
            <person name="Haridas S."/>
            <person name="Grigoriev I.V."/>
            <person name="Santelli C.M."/>
            <person name="Hansel C.M."/>
        </authorList>
    </citation>
    <scope>NUCLEOTIDE SEQUENCE [LARGE SCALE GENOMIC DNA]</scope>
    <source>
        <strain evidence="1 2">AP3s5-JAC2a</strain>
    </source>
</reference>
<organism evidence="1 2">
    <name type="scientific">Paraphaeosphaeria sporulosa</name>
    <dbReference type="NCBI Taxonomy" id="1460663"/>
    <lineage>
        <taxon>Eukaryota</taxon>
        <taxon>Fungi</taxon>
        <taxon>Dikarya</taxon>
        <taxon>Ascomycota</taxon>
        <taxon>Pezizomycotina</taxon>
        <taxon>Dothideomycetes</taxon>
        <taxon>Pleosporomycetidae</taxon>
        <taxon>Pleosporales</taxon>
        <taxon>Massarineae</taxon>
        <taxon>Didymosphaeriaceae</taxon>
        <taxon>Paraphaeosphaeria</taxon>
    </lineage>
</organism>
<accession>A0A177CD84</accession>
<proteinExistence type="predicted"/>
<dbReference type="EMBL" id="KV441553">
    <property type="protein sequence ID" value="OAG05181.1"/>
    <property type="molecule type" value="Genomic_DNA"/>
</dbReference>
<protein>
    <submittedName>
        <fullName evidence="1">Uncharacterized protein</fullName>
    </submittedName>
</protein>
<dbReference type="Gene3D" id="3.30.300.30">
    <property type="match status" value="1"/>
</dbReference>
<keyword evidence="2" id="KW-1185">Reference proteome</keyword>
<evidence type="ECO:0000313" key="1">
    <source>
        <dbReference type="EMBL" id="OAG05181.1"/>
    </source>
</evidence>
<dbReference type="Proteomes" id="UP000077069">
    <property type="component" value="Unassembled WGS sequence"/>
</dbReference>
<dbReference type="RefSeq" id="XP_018035546.1">
    <property type="nucleotide sequence ID" value="XM_018178726.1"/>
</dbReference>
<gene>
    <name evidence="1" type="ORF">CC84DRAFT_1165505</name>
</gene>
<dbReference type="InParanoid" id="A0A177CD84"/>
<evidence type="ECO:0000313" key="2">
    <source>
        <dbReference type="Proteomes" id="UP000077069"/>
    </source>
</evidence>
<dbReference type="InterPro" id="IPR045851">
    <property type="entry name" value="AMP-bd_C_sf"/>
</dbReference>
<dbReference type="AlphaFoldDB" id="A0A177CD84"/>
<dbReference type="GeneID" id="28762212"/>